<dbReference type="AlphaFoldDB" id="A0A1J1HES3"/>
<sequence length="80" mass="9516">MRLISIYSISMKPTIIACTSIFIFEAIVKHRNFLLILEHFSSEHMIRLVLLERRVQRQMVNDRMFDISTTTHSNDVEHKI</sequence>
<dbReference type="Proteomes" id="UP000183832">
    <property type="component" value="Unassembled WGS sequence"/>
</dbReference>
<dbReference type="EMBL" id="CVRI01000001">
    <property type="protein sequence ID" value="CRK86339.1"/>
    <property type="molecule type" value="Genomic_DNA"/>
</dbReference>
<reference evidence="1 2" key="1">
    <citation type="submission" date="2015-04" db="EMBL/GenBank/DDBJ databases">
        <authorList>
            <person name="Syromyatnikov M.Y."/>
            <person name="Popov V.N."/>
        </authorList>
    </citation>
    <scope>NUCLEOTIDE SEQUENCE [LARGE SCALE GENOMIC DNA]</scope>
</reference>
<keyword evidence="2" id="KW-1185">Reference proteome</keyword>
<proteinExistence type="predicted"/>
<protein>
    <submittedName>
        <fullName evidence="1">CLUMA_CG000259, isoform A</fullName>
    </submittedName>
</protein>
<evidence type="ECO:0000313" key="1">
    <source>
        <dbReference type="EMBL" id="CRK86339.1"/>
    </source>
</evidence>
<accession>A0A1J1HES3</accession>
<organism evidence="1 2">
    <name type="scientific">Clunio marinus</name>
    <dbReference type="NCBI Taxonomy" id="568069"/>
    <lineage>
        <taxon>Eukaryota</taxon>
        <taxon>Metazoa</taxon>
        <taxon>Ecdysozoa</taxon>
        <taxon>Arthropoda</taxon>
        <taxon>Hexapoda</taxon>
        <taxon>Insecta</taxon>
        <taxon>Pterygota</taxon>
        <taxon>Neoptera</taxon>
        <taxon>Endopterygota</taxon>
        <taxon>Diptera</taxon>
        <taxon>Nematocera</taxon>
        <taxon>Chironomoidea</taxon>
        <taxon>Chironomidae</taxon>
        <taxon>Clunio</taxon>
    </lineage>
</organism>
<name>A0A1J1HES3_9DIPT</name>
<gene>
    <name evidence="1" type="ORF">CLUMA_CG000259</name>
</gene>
<evidence type="ECO:0000313" key="2">
    <source>
        <dbReference type="Proteomes" id="UP000183832"/>
    </source>
</evidence>